<protein>
    <submittedName>
        <fullName evidence="1">Zf-CSL-domain-containing protein</fullName>
    </submittedName>
</protein>
<reference evidence="1 2" key="1">
    <citation type="submission" date="2020-01" db="EMBL/GenBank/DDBJ databases">
        <title>Aspergillus terreus IFO 6365 whole genome shotgun sequence.</title>
        <authorList>
            <person name="Kanamasa S."/>
            <person name="Takahashi H."/>
        </authorList>
    </citation>
    <scope>NUCLEOTIDE SEQUENCE [LARGE SCALE GENOMIC DNA]</scope>
    <source>
        <strain evidence="1 2">IFO 6365</strain>
    </source>
</reference>
<name>A0A5M3Z380_ASPTE</name>
<dbReference type="Proteomes" id="UP000452235">
    <property type="component" value="Unassembled WGS sequence"/>
</dbReference>
<evidence type="ECO:0000313" key="1">
    <source>
        <dbReference type="EMBL" id="GFF11957.1"/>
    </source>
</evidence>
<keyword evidence="2" id="KW-1185">Reference proteome</keyword>
<dbReference type="OrthoDB" id="66964at2759"/>
<proteinExistence type="predicted"/>
<dbReference type="VEuPathDB" id="FungiDB:ATEG_04011"/>
<organism evidence="1 2">
    <name type="scientific">Aspergillus terreus</name>
    <dbReference type="NCBI Taxonomy" id="33178"/>
    <lineage>
        <taxon>Eukaryota</taxon>
        <taxon>Fungi</taxon>
        <taxon>Dikarya</taxon>
        <taxon>Ascomycota</taxon>
        <taxon>Pezizomycotina</taxon>
        <taxon>Eurotiomycetes</taxon>
        <taxon>Eurotiomycetidae</taxon>
        <taxon>Eurotiales</taxon>
        <taxon>Aspergillaceae</taxon>
        <taxon>Aspergillus</taxon>
        <taxon>Aspergillus subgen. Circumdati</taxon>
    </lineage>
</organism>
<dbReference type="EMBL" id="BLJY01000001">
    <property type="protein sequence ID" value="GFF11957.1"/>
    <property type="molecule type" value="Genomic_DNA"/>
</dbReference>
<comment type="caution">
    <text evidence="1">The sequence shown here is derived from an EMBL/GenBank/DDBJ whole genome shotgun (WGS) entry which is preliminary data.</text>
</comment>
<sequence length="372" mass="41250">MIPPCDPTILETNPQFKKLYQHLTTTLLNPDGSTRAHDAQPERKAALEELNSCRTQSAKKEIKKRVLRRLAFDPDSELPDDVSTSALCATEVNTSTDENLGSAQSRDNIAIVMLYLDSSRSQLDLDNDARDDVDALSLLAPNIDAFYSDLPLLMPPFSRILSSLTHDLRLVADAGIATSNTTETSRPRHRSRQSMAKFAPQVPLSSQLRERIQRLRETQLSDLPAARARMAATAAEVLAMRTAVLERTVTLLERAKHGALARATKAKAEHLAMVAQGVEGKLSVMQLEISNTIHTPEVTAALGRYREHLQNVRARLEERRVKAQEELDAYAAADSDASRHVGSGPVREIARRYGALLKEMEDVRMEIQTLDS</sequence>
<evidence type="ECO:0000313" key="2">
    <source>
        <dbReference type="Proteomes" id="UP000452235"/>
    </source>
</evidence>
<accession>A0A5M3Z380</accession>
<gene>
    <name evidence="1" type="ORF">ATEIFO6365_0001018000</name>
</gene>
<dbReference type="AlphaFoldDB" id="A0A5M3Z380"/>